<gene>
    <name evidence="5" type="ORF">M9458_038270</name>
</gene>
<dbReference type="EC" id="3.1.26.4" evidence="2"/>
<keyword evidence="3" id="KW-0238">DNA-binding</keyword>
<dbReference type="GO" id="GO:0004523">
    <property type="term" value="F:RNA-DNA hybrid ribonuclease activity"/>
    <property type="evidence" value="ECO:0007669"/>
    <property type="project" value="UniProtKB-EC"/>
</dbReference>
<evidence type="ECO:0000313" key="5">
    <source>
        <dbReference type="EMBL" id="KAL0166426.1"/>
    </source>
</evidence>
<proteinExistence type="inferred from homology"/>
<name>A0ABD0NZF9_CIRMR</name>
<comment type="similarity">
    <text evidence="1">Belongs to the beta type-B retroviral polymerase family. HERV class-II K(HML-2) pol subfamily.</text>
</comment>
<dbReference type="CDD" id="cd09275">
    <property type="entry name" value="RNase_HI_RT_DIRS1"/>
    <property type="match status" value="1"/>
</dbReference>
<feature type="non-terminal residue" evidence="5">
    <location>
        <position position="919"/>
    </location>
</feature>
<reference evidence="5 6" key="1">
    <citation type="submission" date="2024-05" db="EMBL/GenBank/DDBJ databases">
        <title>Genome sequencing and assembly of Indian major carp, Cirrhinus mrigala (Hamilton, 1822).</title>
        <authorList>
            <person name="Mohindra V."/>
            <person name="Chowdhury L.M."/>
            <person name="Lal K."/>
            <person name="Jena J.K."/>
        </authorList>
    </citation>
    <scope>NUCLEOTIDE SEQUENCE [LARGE SCALE GENOMIC DNA]</scope>
    <source>
        <strain evidence="5">CM1030</strain>
        <tissue evidence="5">Blood</tissue>
    </source>
</reference>
<dbReference type="Gene3D" id="1.10.150.130">
    <property type="match status" value="1"/>
</dbReference>
<evidence type="ECO:0000259" key="4">
    <source>
        <dbReference type="PROSITE" id="PS50878"/>
    </source>
</evidence>
<sequence length="919" mass="102200">GYTLQFARRPPRFSGVMVSDVQERDAPVLRAEIRSLLAKQAIEVVPPENMECGLYSRYFLVPKKDGGLRPILDLRPLNRALAKREFKMITVKQILAHIQPGDWFISVDLKDAYFHIQIAPRHRRFLRFAFEGRAYQFKVLLFGLALAPRTFTKCINAALSPLRQSGIRILNYLDDWLVIAQSRDTLENHKCQLLEHLKRLGLTINVQKSKLRPMQNIAFLGMDLDSRSMRARLSQERMQSLISSLTSFKPGRVVVLKCFQRLLGRMAAAAVVCQLGLLHMRPLQLWLKSRVPSNAWKNGHLRVLVTRECMQTLAPWFNTRMFEQGVSMGRVVSRKIVTTDASLTGWGALCEGRPAYGTWTRAQAKWHINCLELKAVFLALQGFLPLIKDRHVLVRTDNTTVVSYINHQGGIRSRSLQRLAERFLLWADRNLLSIRAVHVPGSQNCGADMLSRGGPVHGEWRLHPQTIQMIWSLFGEAEIDLFASEENARCQLESLAQEAQICVSPSEDYAASAAENQRREGDCASGSAELAQPAVVSGVDRAPNGSPVADPVTERSLISGKRLGVAPQAGVMEPACLAGERRGQTLNVSQRVLDTIAEARAPSTRRLYSLKWKVFSSWCVTKDEDPASCDVSVILSFLQDCLDAGRTPSTLKVYVAAISAFHVPIGDRSVGRHHLVTSFLRGAWSMVPVWDLSLVLSALAEPPFEPLLSAELKVLSFKTALLLALACGKRVGDLHALSTNTACMEFGKDDCMVRLQPKRGYVPKVLSTSFKAQVITLQAFAPQDSEPAAHPLCPVRALRVYLERTSHFRQAEQLFICFGGRTKGLPVSKQRLSHWIVEAIALAARPLNEKNGFVVGLGKRYVGSGYLSGSRMVFTRHICQILQPGDSVICTARSICAVMYLQLGNWPLPAPGNAPQTIG</sequence>
<dbReference type="Pfam" id="PF00078">
    <property type="entry name" value="RVT_1"/>
    <property type="match status" value="1"/>
</dbReference>
<protein>
    <recommendedName>
        <fullName evidence="2">ribonuclease H</fullName>
        <ecNumber evidence="2">3.1.26.4</ecNumber>
    </recommendedName>
</protein>
<comment type="caution">
    <text evidence="5">The sequence shown here is derived from an EMBL/GenBank/DDBJ whole genome shotgun (WGS) entry which is preliminary data.</text>
</comment>
<dbReference type="Proteomes" id="UP001529510">
    <property type="component" value="Unassembled WGS sequence"/>
</dbReference>
<dbReference type="InterPro" id="IPR010998">
    <property type="entry name" value="Integrase_recombinase_N"/>
</dbReference>
<dbReference type="InterPro" id="IPR036397">
    <property type="entry name" value="RNaseH_sf"/>
</dbReference>
<dbReference type="PANTHER" id="PTHR33050:SF7">
    <property type="entry name" value="RIBONUCLEASE H"/>
    <property type="match status" value="1"/>
</dbReference>
<dbReference type="InterPro" id="IPR043128">
    <property type="entry name" value="Rev_trsase/Diguanyl_cyclase"/>
</dbReference>
<dbReference type="InterPro" id="IPR052055">
    <property type="entry name" value="Hepadnavirus_pol/RT"/>
</dbReference>
<organism evidence="5 6">
    <name type="scientific">Cirrhinus mrigala</name>
    <name type="common">Mrigala</name>
    <dbReference type="NCBI Taxonomy" id="683832"/>
    <lineage>
        <taxon>Eukaryota</taxon>
        <taxon>Metazoa</taxon>
        <taxon>Chordata</taxon>
        <taxon>Craniata</taxon>
        <taxon>Vertebrata</taxon>
        <taxon>Euteleostomi</taxon>
        <taxon>Actinopterygii</taxon>
        <taxon>Neopterygii</taxon>
        <taxon>Teleostei</taxon>
        <taxon>Ostariophysi</taxon>
        <taxon>Cypriniformes</taxon>
        <taxon>Cyprinidae</taxon>
        <taxon>Labeoninae</taxon>
        <taxon>Labeonini</taxon>
        <taxon>Cirrhinus</taxon>
    </lineage>
</organism>
<dbReference type="GO" id="GO:0003677">
    <property type="term" value="F:DNA binding"/>
    <property type="evidence" value="ECO:0007669"/>
    <property type="project" value="UniProtKB-KW"/>
</dbReference>
<dbReference type="GO" id="GO:0006259">
    <property type="term" value="P:DNA metabolic process"/>
    <property type="evidence" value="ECO:0007669"/>
    <property type="project" value="UniProtKB-ARBA"/>
</dbReference>
<dbReference type="Gene3D" id="3.30.70.270">
    <property type="match status" value="1"/>
</dbReference>
<accession>A0ABD0NZF9</accession>
<dbReference type="Gene3D" id="3.10.10.10">
    <property type="entry name" value="HIV Type 1 Reverse Transcriptase, subunit A, domain 1"/>
    <property type="match status" value="1"/>
</dbReference>
<evidence type="ECO:0000256" key="2">
    <source>
        <dbReference type="ARBA" id="ARBA00012180"/>
    </source>
</evidence>
<evidence type="ECO:0000256" key="3">
    <source>
        <dbReference type="ARBA" id="ARBA00023125"/>
    </source>
</evidence>
<feature type="non-terminal residue" evidence="5">
    <location>
        <position position="1"/>
    </location>
</feature>
<keyword evidence="6" id="KW-1185">Reference proteome</keyword>
<dbReference type="CDD" id="cd03714">
    <property type="entry name" value="RT_DIRS1"/>
    <property type="match status" value="1"/>
</dbReference>
<dbReference type="EMBL" id="JAMKFB020000019">
    <property type="protein sequence ID" value="KAL0166426.1"/>
    <property type="molecule type" value="Genomic_DNA"/>
</dbReference>
<dbReference type="InterPro" id="IPR043502">
    <property type="entry name" value="DNA/RNA_pol_sf"/>
</dbReference>
<dbReference type="PANTHER" id="PTHR33050">
    <property type="entry name" value="REVERSE TRANSCRIPTASE DOMAIN-CONTAINING PROTEIN"/>
    <property type="match status" value="1"/>
</dbReference>
<dbReference type="PROSITE" id="PS50878">
    <property type="entry name" value="RT_POL"/>
    <property type="match status" value="1"/>
</dbReference>
<feature type="domain" description="Reverse transcriptase" evidence="4">
    <location>
        <begin position="42"/>
        <end position="224"/>
    </location>
</feature>
<dbReference type="Gene3D" id="3.30.420.10">
    <property type="entry name" value="Ribonuclease H-like superfamily/Ribonuclease H"/>
    <property type="match status" value="1"/>
</dbReference>
<dbReference type="SUPFAM" id="SSF47823">
    <property type="entry name" value="lambda integrase-like, N-terminal domain"/>
    <property type="match status" value="1"/>
</dbReference>
<dbReference type="SUPFAM" id="SSF56672">
    <property type="entry name" value="DNA/RNA polymerases"/>
    <property type="match status" value="1"/>
</dbReference>
<evidence type="ECO:0000313" key="6">
    <source>
        <dbReference type="Proteomes" id="UP001529510"/>
    </source>
</evidence>
<evidence type="ECO:0000256" key="1">
    <source>
        <dbReference type="ARBA" id="ARBA00010879"/>
    </source>
</evidence>
<dbReference type="AlphaFoldDB" id="A0ABD0NZF9"/>
<dbReference type="InterPro" id="IPR000477">
    <property type="entry name" value="RT_dom"/>
</dbReference>